<evidence type="ECO:0000256" key="3">
    <source>
        <dbReference type="ARBA" id="ARBA00022989"/>
    </source>
</evidence>
<keyword evidence="7" id="KW-1185">Reference proteome</keyword>
<dbReference type="GO" id="GO:0097037">
    <property type="term" value="P:heme export"/>
    <property type="evidence" value="ECO:0007669"/>
    <property type="project" value="TreeGrafter"/>
</dbReference>
<sequence>MDEATKNETTRIGPEQGQSSNQGVDCAARNGKKLGIALGCLIPPMIVMNFKDIVEREMKGNYTHDISTNLSAENDAKFTDLLQKQVSIDLDYLSYPLAAFTLLILIMVLACKFLSSVFREKPTVPPSYAQLRAMQSGIEKNYLASLKGLCCNFNFVLLIVSYGINTGAFYAVSTLLNQILLRYFEGEEVNIGRIGLVIVLSGLFGSISLGYLLDRTKAFNFFMTGYLALGFEFASELTHPTSEATSSGMLNAAAQLFGIIMTLGMGELELHVSPLACNIALSVCLAVGLVVT</sequence>
<dbReference type="PANTHER" id="PTHR10924:SF4">
    <property type="entry name" value="GH15861P"/>
    <property type="match status" value="1"/>
</dbReference>
<dbReference type="InterPro" id="IPR049680">
    <property type="entry name" value="FLVCR1-2_SLC49-like"/>
</dbReference>
<dbReference type="GO" id="GO:0015232">
    <property type="term" value="F:heme transmembrane transporter activity"/>
    <property type="evidence" value="ECO:0007669"/>
    <property type="project" value="TreeGrafter"/>
</dbReference>
<dbReference type="Proteomes" id="UP000887565">
    <property type="component" value="Unplaced"/>
</dbReference>
<evidence type="ECO:0000256" key="5">
    <source>
        <dbReference type="SAM" id="MobiDB-lite"/>
    </source>
</evidence>
<evidence type="ECO:0000313" key="8">
    <source>
        <dbReference type="WBParaSite" id="nRc.2.0.1.t48081-RA"/>
    </source>
</evidence>
<reference evidence="8" key="1">
    <citation type="submission" date="2022-11" db="UniProtKB">
        <authorList>
            <consortium name="WormBaseParasite"/>
        </authorList>
    </citation>
    <scope>IDENTIFICATION</scope>
</reference>
<dbReference type="GO" id="GO:0020037">
    <property type="term" value="F:heme binding"/>
    <property type="evidence" value="ECO:0007669"/>
    <property type="project" value="TreeGrafter"/>
</dbReference>
<protein>
    <submittedName>
        <fullName evidence="8">Feline leukemia virus subgroup C receptor-related protein 2</fullName>
    </submittedName>
</protein>
<dbReference type="GO" id="GO:0016020">
    <property type="term" value="C:membrane"/>
    <property type="evidence" value="ECO:0007669"/>
    <property type="project" value="UniProtKB-SubCell"/>
</dbReference>
<dbReference type="AlphaFoldDB" id="A0A915LE14"/>
<dbReference type="InterPro" id="IPR036259">
    <property type="entry name" value="MFS_trans_sf"/>
</dbReference>
<keyword evidence="2 6" id="KW-0812">Transmembrane</keyword>
<dbReference type="Gene3D" id="1.20.1250.20">
    <property type="entry name" value="MFS general substrate transporter like domains"/>
    <property type="match status" value="1"/>
</dbReference>
<keyword evidence="3 6" id="KW-1133">Transmembrane helix</keyword>
<evidence type="ECO:0000256" key="2">
    <source>
        <dbReference type="ARBA" id="ARBA00022692"/>
    </source>
</evidence>
<accession>A0A915LE14</accession>
<evidence type="ECO:0000256" key="4">
    <source>
        <dbReference type="ARBA" id="ARBA00023136"/>
    </source>
</evidence>
<organism evidence="7 8">
    <name type="scientific">Romanomermis culicivorax</name>
    <name type="common">Nematode worm</name>
    <dbReference type="NCBI Taxonomy" id="13658"/>
    <lineage>
        <taxon>Eukaryota</taxon>
        <taxon>Metazoa</taxon>
        <taxon>Ecdysozoa</taxon>
        <taxon>Nematoda</taxon>
        <taxon>Enoplea</taxon>
        <taxon>Dorylaimia</taxon>
        <taxon>Mermithida</taxon>
        <taxon>Mermithoidea</taxon>
        <taxon>Mermithidae</taxon>
        <taxon>Romanomermis</taxon>
    </lineage>
</organism>
<keyword evidence="4 6" id="KW-0472">Membrane</keyword>
<evidence type="ECO:0000313" key="7">
    <source>
        <dbReference type="Proteomes" id="UP000887565"/>
    </source>
</evidence>
<name>A0A915LE14_ROMCU</name>
<dbReference type="WBParaSite" id="nRc.2.0.1.t48081-RA">
    <property type="protein sequence ID" value="nRc.2.0.1.t48081-RA"/>
    <property type="gene ID" value="nRc.2.0.1.g48081"/>
</dbReference>
<dbReference type="PANTHER" id="PTHR10924">
    <property type="entry name" value="MAJOR FACILITATOR SUPERFAMILY PROTEIN-RELATED"/>
    <property type="match status" value="1"/>
</dbReference>
<feature type="transmembrane region" description="Helical" evidence="6">
    <location>
        <begin position="191"/>
        <end position="213"/>
    </location>
</feature>
<proteinExistence type="predicted"/>
<feature type="transmembrane region" description="Helical" evidence="6">
    <location>
        <begin position="92"/>
        <end position="111"/>
    </location>
</feature>
<feature type="region of interest" description="Disordered" evidence="5">
    <location>
        <begin position="1"/>
        <end position="24"/>
    </location>
</feature>
<dbReference type="SUPFAM" id="SSF103473">
    <property type="entry name" value="MFS general substrate transporter"/>
    <property type="match status" value="1"/>
</dbReference>
<comment type="subcellular location">
    <subcellularLocation>
        <location evidence="1">Membrane</location>
        <topology evidence="1">Multi-pass membrane protein</topology>
    </subcellularLocation>
</comment>
<evidence type="ECO:0000256" key="1">
    <source>
        <dbReference type="ARBA" id="ARBA00004141"/>
    </source>
</evidence>
<evidence type="ECO:0000256" key="6">
    <source>
        <dbReference type="SAM" id="Phobius"/>
    </source>
</evidence>
<dbReference type="OMA" id="MIRMEHI"/>